<dbReference type="AlphaFoldDB" id="A0A8J5IX05"/>
<comment type="caution">
    <text evidence="1">The sequence shown here is derived from an EMBL/GenBank/DDBJ whole genome shotgun (WGS) entry which is preliminary data.</text>
</comment>
<reference evidence="1" key="1">
    <citation type="submission" date="2021-01" db="EMBL/GenBank/DDBJ databases">
        <title>Phytophthora aleatoria, a newly-described species from Pinus radiata is distinct from Phytophthora cactorum isolates based on comparative genomics.</title>
        <authorList>
            <person name="Mcdougal R."/>
            <person name="Panda P."/>
            <person name="Williams N."/>
            <person name="Studholme D.J."/>
        </authorList>
    </citation>
    <scope>NUCLEOTIDE SEQUENCE</scope>
    <source>
        <strain evidence="1">NZFS 4037</strain>
    </source>
</reference>
<keyword evidence="2" id="KW-1185">Reference proteome</keyword>
<evidence type="ECO:0000313" key="2">
    <source>
        <dbReference type="Proteomes" id="UP000709295"/>
    </source>
</evidence>
<organism evidence="1 2">
    <name type="scientific">Phytophthora aleatoria</name>
    <dbReference type="NCBI Taxonomy" id="2496075"/>
    <lineage>
        <taxon>Eukaryota</taxon>
        <taxon>Sar</taxon>
        <taxon>Stramenopiles</taxon>
        <taxon>Oomycota</taxon>
        <taxon>Peronosporomycetes</taxon>
        <taxon>Peronosporales</taxon>
        <taxon>Peronosporaceae</taxon>
        <taxon>Phytophthora</taxon>
    </lineage>
</organism>
<evidence type="ECO:0000313" key="1">
    <source>
        <dbReference type="EMBL" id="KAG6960245.1"/>
    </source>
</evidence>
<name>A0A8J5IX05_9STRA</name>
<dbReference type="Proteomes" id="UP000709295">
    <property type="component" value="Unassembled WGS sequence"/>
</dbReference>
<proteinExistence type="predicted"/>
<gene>
    <name evidence="1" type="ORF">JG688_00009688</name>
</gene>
<accession>A0A8J5IX05</accession>
<sequence length="96" mass="11227">MRRNQSFERQQFAETRLPKRGRRQYYQAAVERGEVTPPPVTQTLLCAFLQQNAARSGSAVEDTSSTSSDKRQRLIREYFDNVFSEDELEELERLLV</sequence>
<protein>
    <submittedName>
        <fullName evidence="1">Uncharacterized protein</fullName>
    </submittedName>
</protein>
<dbReference type="EMBL" id="JAENGY010000567">
    <property type="protein sequence ID" value="KAG6960245.1"/>
    <property type="molecule type" value="Genomic_DNA"/>
</dbReference>